<dbReference type="SUPFAM" id="SSF161084">
    <property type="entry name" value="MAPEG domain-like"/>
    <property type="match status" value="1"/>
</dbReference>
<evidence type="ECO:0000313" key="6">
    <source>
        <dbReference type="EMBL" id="OQM75929.1"/>
    </source>
</evidence>
<dbReference type="Proteomes" id="UP000191905">
    <property type="component" value="Unassembled WGS sequence"/>
</dbReference>
<accession>A0A1V8RSE9</accession>
<dbReference type="Gene3D" id="1.20.120.550">
    <property type="entry name" value="Membrane associated eicosanoid/glutathione metabolism-like domain"/>
    <property type="match status" value="1"/>
</dbReference>
<feature type="transmembrane region" description="Helical" evidence="5">
    <location>
        <begin position="6"/>
        <end position="24"/>
    </location>
</feature>
<evidence type="ECO:0000256" key="2">
    <source>
        <dbReference type="ARBA" id="ARBA00022692"/>
    </source>
</evidence>
<evidence type="ECO:0000256" key="3">
    <source>
        <dbReference type="ARBA" id="ARBA00022989"/>
    </source>
</evidence>
<evidence type="ECO:0000256" key="5">
    <source>
        <dbReference type="SAM" id="Phobius"/>
    </source>
</evidence>
<dbReference type="GO" id="GO:0016020">
    <property type="term" value="C:membrane"/>
    <property type="evidence" value="ECO:0007669"/>
    <property type="project" value="UniProtKB-SubCell"/>
</dbReference>
<keyword evidence="3 5" id="KW-1133">Transmembrane helix</keyword>
<keyword evidence="7" id="KW-1185">Reference proteome</keyword>
<evidence type="ECO:0000256" key="4">
    <source>
        <dbReference type="ARBA" id="ARBA00023136"/>
    </source>
</evidence>
<organism evidence="6 7">
    <name type="scientific">Manganibacter manganicus</name>
    <dbReference type="NCBI Taxonomy" id="1873176"/>
    <lineage>
        <taxon>Bacteria</taxon>
        <taxon>Pseudomonadati</taxon>
        <taxon>Pseudomonadota</taxon>
        <taxon>Alphaproteobacteria</taxon>
        <taxon>Hyphomicrobiales</taxon>
        <taxon>Phyllobacteriaceae</taxon>
        <taxon>Manganibacter</taxon>
    </lineage>
</organism>
<keyword evidence="4 5" id="KW-0472">Membrane</keyword>
<keyword evidence="2 5" id="KW-0812">Transmembrane</keyword>
<comment type="caution">
    <text evidence="6">The sequence shown here is derived from an EMBL/GenBank/DDBJ whole genome shotgun (WGS) entry which is preliminary data.</text>
</comment>
<dbReference type="Pfam" id="PF01124">
    <property type="entry name" value="MAPEG"/>
    <property type="match status" value="1"/>
</dbReference>
<gene>
    <name evidence="6" type="ORF">BFN67_03245</name>
</gene>
<protein>
    <recommendedName>
        <fullName evidence="8">MAPEG family protein</fullName>
    </recommendedName>
</protein>
<dbReference type="InterPro" id="IPR023352">
    <property type="entry name" value="MAPEG-like_dom_sf"/>
</dbReference>
<dbReference type="InterPro" id="IPR001129">
    <property type="entry name" value="Membr-assoc_MAPEG"/>
</dbReference>
<evidence type="ECO:0000256" key="1">
    <source>
        <dbReference type="ARBA" id="ARBA00004370"/>
    </source>
</evidence>
<evidence type="ECO:0008006" key="8">
    <source>
        <dbReference type="Google" id="ProtNLM"/>
    </source>
</evidence>
<dbReference type="EMBL" id="MDET01000012">
    <property type="protein sequence ID" value="OQM75929.1"/>
    <property type="molecule type" value="Genomic_DNA"/>
</dbReference>
<sequence length="139" mass="15704">MSQTMIFWPILAHMLLVYVLYMVLGWCRWRAVASGEATSNQYKTRTQEPARSVAVSNNLMNQYELPVLFYVLCLGLFVTNGVSYVALILAWLFVASRCLHSYVHVAWNDIRYRGRSFGIGFLLVIAMAVLLALHLLGAG</sequence>
<reference evidence="6 7" key="1">
    <citation type="journal article" date="2016" name="Int. J. Syst. Evol. Microbiol.">
        <title>Pseudaminobacter manganicus sp. nov., isolated from sludge of a manganese mine.</title>
        <authorList>
            <person name="Li J."/>
            <person name="Huang J."/>
            <person name="Liao S."/>
            <person name="Wang G."/>
        </authorList>
    </citation>
    <scope>NUCLEOTIDE SEQUENCE [LARGE SCALE GENOMIC DNA]</scope>
    <source>
        <strain evidence="6 7">JH-7</strain>
    </source>
</reference>
<name>A0A1V8RSE9_9HYPH</name>
<feature type="transmembrane region" description="Helical" evidence="5">
    <location>
        <begin position="67"/>
        <end position="94"/>
    </location>
</feature>
<dbReference type="STRING" id="1873176.BFN67_03245"/>
<proteinExistence type="predicted"/>
<feature type="transmembrane region" description="Helical" evidence="5">
    <location>
        <begin position="114"/>
        <end position="136"/>
    </location>
</feature>
<comment type="subcellular location">
    <subcellularLocation>
        <location evidence="1">Membrane</location>
    </subcellularLocation>
</comment>
<dbReference type="AlphaFoldDB" id="A0A1V8RSE9"/>
<evidence type="ECO:0000313" key="7">
    <source>
        <dbReference type="Proteomes" id="UP000191905"/>
    </source>
</evidence>
<dbReference type="OrthoDB" id="5516290at2"/>